<organism evidence="2 3">
    <name type="scientific">Dibothriocephalus latus</name>
    <name type="common">Fish tapeworm</name>
    <name type="synonym">Diphyllobothrium latum</name>
    <dbReference type="NCBI Taxonomy" id="60516"/>
    <lineage>
        <taxon>Eukaryota</taxon>
        <taxon>Metazoa</taxon>
        <taxon>Spiralia</taxon>
        <taxon>Lophotrochozoa</taxon>
        <taxon>Platyhelminthes</taxon>
        <taxon>Cestoda</taxon>
        <taxon>Eucestoda</taxon>
        <taxon>Diphyllobothriidea</taxon>
        <taxon>Diphyllobothriidae</taxon>
        <taxon>Dibothriocephalus</taxon>
    </lineage>
</organism>
<reference evidence="2 3" key="1">
    <citation type="submission" date="2018-11" db="EMBL/GenBank/DDBJ databases">
        <authorList>
            <consortium name="Pathogen Informatics"/>
        </authorList>
    </citation>
    <scope>NUCLEOTIDE SEQUENCE [LARGE SCALE GENOMIC DNA]</scope>
</reference>
<dbReference type="AlphaFoldDB" id="A0A3P7LHS1"/>
<protein>
    <recommendedName>
        <fullName evidence="4">Reverse transcriptase domain-containing protein</fullName>
    </recommendedName>
</protein>
<feature type="region of interest" description="Disordered" evidence="1">
    <location>
        <begin position="1"/>
        <end position="20"/>
    </location>
</feature>
<dbReference type="OrthoDB" id="410104at2759"/>
<evidence type="ECO:0000313" key="3">
    <source>
        <dbReference type="Proteomes" id="UP000281553"/>
    </source>
</evidence>
<evidence type="ECO:0000313" key="2">
    <source>
        <dbReference type="EMBL" id="VDN16354.1"/>
    </source>
</evidence>
<dbReference type="EMBL" id="UYRU01065529">
    <property type="protein sequence ID" value="VDN16354.1"/>
    <property type="molecule type" value="Genomic_DNA"/>
</dbReference>
<accession>A0A3P7LHS1</accession>
<evidence type="ECO:0000256" key="1">
    <source>
        <dbReference type="SAM" id="MobiDB-lite"/>
    </source>
</evidence>
<name>A0A3P7LHS1_DIBLA</name>
<dbReference type="Proteomes" id="UP000281553">
    <property type="component" value="Unassembled WGS sequence"/>
</dbReference>
<proteinExistence type="predicted"/>
<sequence length="98" mass="11281">MPSGEVTNAIPGLGNKTRKEDGIPTEIYKFCVDKLVSWRFQAVHDPRVRPNQARCRAERECAHQILTLTHVLEFRYSYQQPTAICFVDFATAFDSVHR</sequence>
<keyword evidence="3" id="KW-1185">Reference proteome</keyword>
<gene>
    <name evidence="2" type="ORF">DILT_LOCUS12185</name>
</gene>
<evidence type="ECO:0008006" key="4">
    <source>
        <dbReference type="Google" id="ProtNLM"/>
    </source>
</evidence>